<comment type="caution">
    <text evidence="1">The sequence shown here is derived from an EMBL/GenBank/DDBJ whole genome shotgun (WGS) entry which is preliminary data.</text>
</comment>
<evidence type="ECO:0008006" key="2">
    <source>
        <dbReference type="Google" id="ProtNLM"/>
    </source>
</evidence>
<sequence length="82" mass="8369">MLSGASLTVSARDKAGNLSTKTETGFIIDTIPPVVTLDSTGVVNSQNQGSYSLSGTCSIDDGDVSMIIVVNGYKFSSSCTAS</sequence>
<gene>
    <name evidence="1" type="ORF">BWY04_00795</name>
</gene>
<evidence type="ECO:0000313" key="1">
    <source>
        <dbReference type="EMBL" id="OQB41461.1"/>
    </source>
</evidence>
<reference evidence="1" key="1">
    <citation type="submission" date="2017-02" db="EMBL/GenBank/DDBJ databases">
        <title>Delving into the versatile metabolic prowess of the omnipresent phylum Bacteroidetes.</title>
        <authorList>
            <person name="Nobu M.K."/>
            <person name="Mei R."/>
            <person name="Narihiro T."/>
            <person name="Kuroda K."/>
            <person name="Liu W.-T."/>
        </authorList>
    </citation>
    <scope>NUCLEOTIDE SEQUENCE</scope>
    <source>
        <strain evidence="1">ADurb.Bin160</strain>
    </source>
</reference>
<organism evidence="1">
    <name type="scientific">candidate division CPR1 bacterium ADurb.Bin160</name>
    <dbReference type="NCBI Taxonomy" id="1852826"/>
    <lineage>
        <taxon>Bacteria</taxon>
        <taxon>candidate division CPR1</taxon>
    </lineage>
</organism>
<proteinExistence type="predicted"/>
<protein>
    <recommendedName>
        <fullName evidence="2">Bacterial Ig-like domain (Group 1)</fullName>
    </recommendedName>
</protein>
<name>A0A1V5ZMY4_9BACT</name>
<accession>A0A1V5ZMY4</accession>
<dbReference type="Proteomes" id="UP000485621">
    <property type="component" value="Unassembled WGS sequence"/>
</dbReference>
<dbReference type="AlphaFoldDB" id="A0A1V5ZMY4"/>
<dbReference type="EMBL" id="MWDB01000016">
    <property type="protein sequence ID" value="OQB41461.1"/>
    <property type="molecule type" value="Genomic_DNA"/>
</dbReference>